<name>A0A7M3UIA5_EUPRA</name>
<proteinExistence type="predicted"/>
<sequence>MLSKCYSKRLFSMMSMTPFKQSCLSAQRLLSYQQKYMLTSSKLNQLTNPSIFSASGTQKLTYFDAIRCFKTHNRTRRHNSRESRINMNDLLDDVNMIISNYSENIDKTLPKIKSICNKLTSNLKQNRVDNVTKDIHYLIVQFITSKDVVEDMFMAISDSQNEIDLAAQNEEGSLEKPSDRVLNSVVDVIGSIMINETYLFKRRQSYIKEEQLNVMDGILLKIFRDFKHVDIKSSINKVVKIMQLRLRKFKSRPRTRGIIEWYFEHVFGAKLTNEEVRGLNNYELSQLLLNISFLDYDLTHIESNLQGLKSASLERIENSQDTMSTKELCQIISTIYRMNLVFLKHKDDNKILKDAIDSNLSKMNLLDIQSILSGLTYVYSNYYYDNKVVIPLIERATELLDRMNSLTLTNLMKSCFILRIHSPEFYDNVVEVIKDKYKQFDNIALAYTVARMVRLKQFKQAAELFDFYEFEIGLFDSINNPHNVCQMLLALATMEDYQIPRWQKLMKRLSKVDFQNDRSCTNQYFVGSAWLFFALAKKEAPALYSKVLQNSPLEKFIENSLHLTILEAQTSESQMVVSNTLKNLGYDVVNEYKIDHKTYDMYIPEKNLLIEFNGPTHYLNGTDIEIGSDIYNLRLMPSDKDLMYIPFYDIIGYPELEKFIFYKHDEFGSSQDIDSKYETLTDYLKDRLDNIDDYKV</sequence>
<dbReference type="Gene3D" id="3.40.960.10">
    <property type="entry name" value="VSR Endonuclease"/>
    <property type="match status" value="1"/>
</dbReference>
<reference evidence="1" key="1">
    <citation type="journal article" date="2020" name="Gene">
        <title>Functional chimeric genes in ciliates: an instructive case from Euplotes raikovi.</title>
        <authorList>
            <person name="Ricci F."/>
            <person name="Luporini P."/>
            <person name="Alimenti C."/>
            <person name="Vallesi A."/>
        </authorList>
    </citation>
    <scope>NUCLEOTIDE SEQUENCE</scope>
</reference>
<organism evidence="1">
    <name type="scientific">Euplotes raikovi</name>
    <dbReference type="NCBI Taxonomy" id="5938"/>
    <lineage>
        <taxon>Eukaryota</taxon>
        <taxon>Sar</taxon>
        <taxon>Alveolata</taxon>
        <taxon>Ciliophora</taxon>
        <taxon>Intramacronucleata</taxon>
        <taxon>Spirotrichea</taxon>
        <taxon>Hypotrichia</taxon>
        <taxon>Euplotida</taxon>
        <taxon>Euplotidae</taxon>
        <taxon>Euplotes</taxon>
    </lineage>
</organism>
<protein>
    <submittedName>
        <fullName evidence="1">Putative RNA-binding protein</fullName>
    </submittedName>
</protein>
<dbReference type="AlphaFoldDB" id="A0A7M3UIA5"/>
<accession>A0A7M3UIA5</accession>
<evidence type="ECO:0000313" key="1">
    <source>
        <dbReference type="EMBL" id="QOH99320.1"/>
    </source>
</evidence>
<dbReference type="EMBL" id="MT793041">
    <property type="protein sequence ID" value="QOH99320.1"/>
    <property type="molecule type" value="Genomic_DNA"/>
</dbReference>